<evidence type="ECO:0000313" key="1">
    <source>
        <dbReference type="EMBL" id="MBB5758136.1"/>
    </source>
</evidence>
<keyword evidence="2" id="KW-1185">Reference proteome</keyword>
<dbReference type="AlphaFoldDB" id="A0A840ZKP0"/>
<dbReference type="Proteomes" id="UP000583454">
    <property type="component" value="Unassembled WGS sequence"/>
</dbReference>
<dbReference type="EMBL" id="JACHOP010000011">
    <property type="protein sequence ID" value="MBB5758136.1"/>
    <property type="molecule type" value="Genomic_DNA"/>
</dbReference>
<evidence type="ECO:0000313" key="2">
    <source>
        <dbReference type="Proteomes" id="UP000583454"/>
    </source>
</evidence>
<accession>A0A840ZKP0</accession>
<organism evidence="1 2">
    <name type="scientific">Methylorubrum rhodinum</name>
    <dbReference type="NCBI Taxonomy" id="29428"/>
    <lineage>
        <taxon>Bacteria</taxon>
        <taxon>Pseudomonadati</taxon>
        <taxon>Pseudomonadota</taxon>
        <taxon>Alphaproteobacteria</taxon>
        <taxon>Hyphomicrobiales</taxon>
        <taxon>Methylobacteriaceae</taxon>
        <taxon>Methylorubrum</taxon>
    </lineage>
</organism>
<name>A0A840ZKP0_9HYPH</name>
<dbReference type="Gene3D" id="2.30.29.80">
    <property type="match status" value="1"/>
</dbReference>
<protein>
    <submittedName>
        <fullName evidence="1">Uncharacterized protein YegP (UPF0339 family)</fullName>
    </submittedName>
</protein>
<reference evidence="1 2" key="1">
    <citation type="submission" date="2020-08" db="EMBL/GenBank/DDBJ databases">
        <title>Genomic Encyclopedia of Type Strains, Phase IV (KMG-IV): sequencing the most valuable type-strain genomes for metagenomic binning, comparative biology and taxonomic classification.</title>
        <authorList>
            <person name="Goeker M."/>
        </authorList>
    </citation>
    <scope>NUCLEOTIDE SEQUENCE [LARGE SCALE GENOMIC DNA]</scope>
    <source>
        <strain evidence="1 2">DSM 2163</strain>
    </source>
</reference>
<comment type="caution">
    <text evidence="1">The sequence shown here is derived from an EMBL/GenBank/DDBJ whole genome shotgun (WGS) entry which is preliminary data.</text>
</comment>
<gene>
    <name evidence="1" type="ORF">HNR00_002854</name>
</gene>
<proteinExistence type="predicted"/>
<dbReference type="SUPFAM" id="SSF160113">
    <property type="entry name" value="YegP-like"/>
    <property type="match status" value="1"/>
</dbReference>
<dbReference type="InterPro" id="IPR036913">
    <property type="entry name" value="YegP-like_sf"/>
</dbReference>
<sequence>MKFVIVQDGNNVGDNAHSWRLETDSGFVLAKSTRSLESKEKCLREIADIKRDAAVTKVLQK</sequence>
<dbReference type="RefSeq" id="WP_183570296.1">
    <property type="nucleotide sequence ID" value="NZ_JACHOP010000011.1"/>
</dbReference>